<evidence type="ECO:0000313" key="1">
    <source>
        <dbReference type="EMBL" id="GAF99041.1"/>
    </source>
</evidence>
<dbReference type="AlphaFoldDB" id="X0UIC9"/>
<name>X0UIC9_9ZZZZ</name>
<reference evidence="1" key="1">
    <citation type="journal article" date="2014" name="Front. Microbiol.">
        <title>High frequency of phylogenetically diverse reductive dehalogenase-homologous genes in deep subseafloor sedimentary metagenomes.</title>
        <authorList>
            <person name="Kawai M."/>
            <person name="Futagami T."/>
            <person name="Toyoda A."/>
            <person name="Takaki Y."/>
            <person name="Nishi S."/>
            <person name="Hori S."/>
            <person name="Arai W."/>
            <person name="Tsubouchi T."/>
            <person name="Morono Y."/>
            <person name="Uchiyama I."/>
            <person name="Ito T."/>
            <person name="Fujiyama A."/>
            <person name="Inagaki F."/>
            <person name="Takami H."/>
        </authorList>
    </citation>
    <scope>NUCLEOTIDE SEQUENCE</scope>
    <source>
        <strain evidence="1">Expedition CK06-06</strain>
    </source>
</reference>
<dbReference type="EMBL" id="BARS01011027">
    <property type="protein sequence ID" value="GAF99041.1"/>
    <property type="molecule type" value="Genomic_DNA"/>
</dbReference>
<gene>
    <name evidence="1" type="ORF">S01H1_20215</name>
</gene>
<sequence>MKTKYKIGDRVRIKTWKEMEKEFGLWPSALHSPDEIKTGHYLFTSKLESILTTITDRILTIESGHMDYYYVKELGDIDNSSVRWKITDEMIAEKEALDPIKNRFEILDL</sequence>
<organism evidence="1">
    <name type="scientific">marine sediment metagenome</name>
    <dbReference type="NCBI Taxonomy" id="412755"/>
    <lineage>
        <taxon>unclassified sequences</taxon>
        <taxon>metagenomes</taxon>
        <taxon>ecological metagenomes</taxon>
    </lineage>
</organism>
<comment type="caution">
    <text evidence="1">The sequence shown here is derived from an EMBL/GenBank/DDBJ whole genome shotgun (WGS) entry which is preliminary data.</text>
</comment>
<accession>X0UIC9</accession>
<proteinExistence type="predicted"/>
<protein>
    <submittedName>
        <fullName evidence="1">Uncharacterized protein</fullName>
    </submittedName>
</protein>